<keyword evidence="1" id="KW-1133">Transmembrane helix</keyword>
<protein>
    <submittedName>
        <fullName evidence="2">Acyltransferase family protein</fullName>
    </submittedName>
</protein>
<keyword evidence="2" id="KW-0808">Transferase</keyword>
<sequence length="400" mass="45366">MTQAPAPQNAPPQRNMAIDAYRGLVMLLMMAEVMRLSEVALHFPHSAVWHVLGYNQSHVEWVGMSLHDTIQPSFTFLVGVAMPYSLRSRQRRGETFPQMLVHTLWRSLVLVALGIFLRSIHATSTYFTFEDTLTQIGLGYTFAFLIARLPSRWGWTAFGAILFGYWLAWALYPLPPAAFDYATVGVPPDWQSSHMLHGFAAHWNKNANLGQAFDRWFLNLFPRTEAFRYNEGSYLTLSFIPTLCTMLLGLFTGRWLIASPGRVPFRKLLTHAAWLIAAGLLLHVLGINPIVKRIWTPAWTLFSGGVCLLMLSAFSWLIDVQGYRKFAFPLVVVGMNSIAAYLMAHLWEEFLQGSLRTHLGTRVLDVLGTNLEPVVSGVLILAVYFLALLWMYRNRVFLKI</sequence>
<feature type="transmembrane region" description="Helical" evidence="1">
    <location>
        <begin position="99"/>
        <end position="120"/>
    </location>
</feature>
<evidence type="ECO:0000313" key="2">
    <source>
        <dbReference type="EMBL" id="MFN2977428.1"/>
    </source>
</evidence>
<feature type="transmembrane region" description="Helical" evidence="1">
    <location>
        <begin position="374"/>
        <end position="392"/>
    </location>
</feature>
<feature type="transmembrane region" description="Helical" evidence="1">
    <location>
        <begin position="153"/>
        <end position="172"/>
    </location>
</feature>
<evidence type="ECO:0000256" key="1">
    <source>
        <dbReference type="SAM" id="Phobius"/>
    </source>
</evidence>
<feature type="transmembrane region" description="Helical" evidence="1">
    <location>
        <begin position="326"/>
        <end position="347"/>
    </location>
</feature>
<evidence type="ECO:0000313" key="3">
    <source>
        <dbReference type="Proteomes" id="UP001634747"/>
    </source>
</evidence>
<dbReference type="Proteomes" id="UP001634747">
    <property type="component" value="Unassembled WGS sequence"/>
</dbReference>
<dbReference type="EMBL" id="JBJYXY010000001">
    <property type="protein sequence ID" value="MFN2977428.1"/>
    <property type="molecule type" value="Genomic_DNA"/>
</dbReference>
<proteinExistence type="predicted"/>
<keyword evidence="1" id="KW-0812">Transmembrane</keyword>
<feature type="transmembrane region" description="Helical" evidence="1">
    <location>
        <begin position="234"/>
        <end position="256"/>
    </location>
</feature>
<gene>
    <name evidence="2" type="ORF">ACK2TP_16775</name>
</gene>
<dbReference type="GO" id="GO:0016746">
    <property type="term" value="F:acyltransferase activity"/>
    <property type="evidence" value="ECO:0007669"/>
    <property type="project" value="UniProtKB-KW"/>
</dbReference>
<dbReference type="RefSeq" id="WP_263414410.1">
    <property type="nucleotide sequence ID" value="NZ_BAABBH010000001.1"/>
</dbReference>
<feature type="transmembrane region" description="Helical" evidence="1">
    <location>
        <begin position="299"/>
        <end position="319"/>
    </location>
</feature>
<organism evidence="2 3">
    <name type="scientific">Terriglobus aquaticus</name>
    <dbReference type="NCBI Taxonomy" id="940139"/>
    <lineage>
        <taxon>Bacteria</taxon>
        <taxon>Pseudomonadati</taxon>
        <taxon>Acidobacteriota</taxon>
        <taxon>Terriglobia</taxon>
        <taxon>Terriglobales</taxon>
        <taxon>Acidobacteriaceae</taxon>
        <taxon>Terriglobus</taxon>
    </lineage>
</organism>
<keyword evidence="3" id="KW-1185">Reference proteome</keyword>
<feature type="transmembrane region" description="Helical" evidence="1">
    <location>
        <begin position="126"/>
        <end position="146"/>
    </location>
</feature>
<dbReference type="PANTHER" id="PTHR31061">
    <property type="entry name" value="LD22376P"/>
    <property type="match status" value="1"/>
</dbReference>
<name>A0ABW9KPJ0_9BACT</name>
<keyword evidence="2" id="KW-0012">Acyltransferase</keyword>
<reference evidence="2 3" key="1">
    <citation type="submission" date="2024-12" db="EMBL/GenBank/DDBJ databases">
        <authorList>
            <person name="Lee Y."/>
        </authorList>
    </citation>
    <scope>NUCLEOTIDE SEQUENCE [LARGE SCALE GENOMIC DNA]</scope>
    <source>
        <strain evidence="2 3">03SUJ4</strain>
    </source>
</reference>
<comment type="caution">
    <text evidence="2">The sequence shown here is derived from an EMBL/GenBank/DDBJ whole genome shotgun (WGS) entry which is preliminary data.</text>
</comment>
<feature type="transmembrane region" description="Helical" evidence="1">
    <location>
        <begin position="268"/>
        <end position="287"/>
    </location>
</feature>
<dbReference type="PANTHER" id="PTHR31061:SF24">
    <property type="entry name" value="LD22376P"/>
    <property type="match status" value="1"/>
</dbReference>
<accession>A0ABW9KPJ0</accession>
<keyword evidence="1" id="KW-0472">Membrane</keyword>